<evidence type="ECO:0000313" key="2">
    <source>
        <dbReference type="EMBL" id="PSV01159.1"/>
    </source>
</evidence>
<dbReference type="PROSITE" id="PS50883">
    <property type="entry name" value="EAL"/>
    <property type="match status" value="1"/>
</dbReference>
<accession>A0A2T3KMY2</accession>
<dbReference type="SMART" id="SM00052">
    <property type="entry name" value="EAL"/>
    <property type="match status" value="1"/>
</dbReference>
<evidence type="ECO:0000259" key="1">
    <source>
        <dbReference type="PROSITE" id="PS50883"/>
    </source>
</evidence>
<dbReference type="PANTHER" id="PTHR33121">
    <property type="entry name" value="CYCLIC DI-GMP PHOSPHODIESTERASE PDEF"/>
    <property type="match status" value="1"/>
</dbReference>
<dbReference type="PANTHER" id="PTHR33121:SF71">
    <property type="entry name" value="OXYGEN SENSOR PROTEIN DOSP"/>
    <property type="match status" value="1"/>
</dbReference>
<feature type="domain" description="EAL" evidence="1">
    <location>
        <begin position="226"/>
        <end position="481"/>
    </location>
</feature>
<dbReference type="InterPro" id="IPR035919">
    <property type="entry name" value="EAL_sf"/>
</dbReference>
<dbReference type="CDD" id="cd01948">
    <property type="entry name" value="EAL"/>
    <property type="match status" value="1"/>
</dbReference>
<dbReference type="SUPFAM" id="SSF141868">
    <property type="entry name" value="EAL domain-like"/>
    <property type="match status" value="1"/>
</dbReference>
<dbReference type="RefSeq" id="WP_107288886.1">
    <property type="nucleotide sequence ID" value="NZ_PYNF01000002.1"/>
</dbReference>
<evidence type="ECO:0000313" key="3">
    <source>
        <dbReference type="Proteomes" id="UP000241426"/>
    </source>
</evidence>
<dbReference type="InterPro" id="IPR050706">
    <property type="entry name" value="Cyclic-di-GMP_PDE-like"/>
</dbReference>
<dbReference type="Pfam" id="PF00990">
    <property type="entry name" value="GGDEF"/>
    <property type="match status" value="1"/>
</dbReference>
<dbReference type="SUPFAM" id="SSF55073">
    <property type="entry name" value="Nucleotide cyclase"/>
    <property type="match status" value="1"/>
</dbReference>
<sequence>MSKSINVLYGGLAAGALMLQHSEPTVAFACNAALLAAITTSSLYNRSQRGERSHCTKSDFEEFRAALNKEILDEDCKDTSKSDIYVVSMDIQKFKTTNAKFGYDCGDIILNKISNELIFDNNIKASCRLSADVFYFVILTENSDSLRKKIASLIENIAKRVPSLNGEKLKLSVGYCNHSWHIDDMSCTDAVSSLISHADIARIFSKKNNTLIEEYRNEYGENAVEKLSLEYDLEQSIEKGEISVLYQPKVSIKTGLIEGVEALCRWTHNEKGLISPAFFIPLAEESGYVNKIGEYVIYKAIADLADIHKRTGTNISMAINVSIKQFETNQGLDLKRQIFDTCDMYKIPHNKIQLEITETTAAKDLNKVVSQLEYFKGEGFGISLDDFGVGHSSLFRLKSLPLSQVKIDRAFVIDRTDTGQALLQNIQDISRTIDVEVVAEGVETAEQFQTVKSLGCDYIQGFLVSKPIKVDKLISMIKKGKIDLDAIGS</sequence>
<proteinExistence type="predicted"/>
<dbReference type="AlphaFoldDB" id="A0A2T3KMY2"/>
<dbReference type="Proteomes" id="UP000241426">
    <property type="component" value="Unassembled WGS sequence"/>
</dbReference>
<dbReference type="Pfam" id="PF00563">
    <property type="entry name" value="EAL"/>
    <property type="match status" value="1"/>
</dbReference>
<name>A0A2T3KMY2_9GAMM</name>
<organism evidence="2 3">
    <name type="scientific">Photobacterium kishitanii</name>
    <dbReference type="NCBI Taxonomy" id="318456"/>
    <lineage>
        <taxon>Bacteria</taxon>
        <taxon>Pseudomonadati</taxon>
        <taxon>Pseudomonadota</taxon>
        <taxon>Gammaproteobacteria</taxon>
        <taxon>Vibrionales</taxon>
        <taxon>Vibrionaceae</taxon>
        <taxon>Photobacterium</taxon>
    </lineage>
</organism>
<dbReference type="EMBL" id="PYNF01000002">
    <property type="protein sequence ID" value="PSV01159.1"/>
    <property type="molecule type" value="Genomic_DNA"/>
</dbReference>
<dbReference type="GO" id="GO:0071111">
    <property type="term" value="F:cyclic-guanylate-specific phosphodiesterase activity"/>
    <property type="evidence" value="ECO:0007669"/>
    <property type="project" value="InterPro"/>
</dbReference>
<dbReference type="Gene3D" id="3.30.70.270">
    <property type="match status" value="1"/>
</dbReference>
<dbReference type="InterPro" id="IPR001633">
    <property type="entry name" value="EAL_dom"/>
</dbReference>
<dbReference type="InterPro" id="IPR043128">
    <property type="entry name" value="Rev_trsase/Diguanyl_cyclase"/>
</dbReference>
<dbReference type="Gene3D" id="3.20.20.450">
    <property type="entry name" value="EAL domain"/>
    <property type="match status" value="1"/>
</dbReference>
<comment type="caution">
    <text evidence="2">The sequence shown here is derived from an EMBL/GenBank/DDBJ whole genome shotgun (WGS) entry which is preliminary data.</text>
</comment>
<reference evidence="2 3" key="1">
    <citation type="submission" date="2018-01" db="EMBL/GenBank/DDBJ databases">
        <title>Whole genome sequencing of Histamine producing bacteria.</title>
        <authorList>
            <person name="Butler K."/>
        </authorList>
    </citation>
    <scope>NUCLEOTIDE SEQUENCE [LARGE SCALE GENOMIC DNA]</scope>
    <source>
        <strain evidence="2 3">FS-7.2</strain>
    </source>
</reference>
<gene>
    <name evidence="2" type="ORF">C9J27_03810</name>
</gene>
<dbReference type="InterPro" id="IPR029787">
    <property type="entry name" value="Nucleotide_cyclase"/>
</dbReference>
<dbReference type="InterPro" id="IPR000160">
    <property type="entry name" value="GGDEF_dom"/>
</dbReference>
<protein>
    <recommendedName>
        <fullName evidence="1">EAL domain-containing protein</fullName>
    </recommendedName>
</protein>